<name>A0A5Q0L6C8_9ACTN</name>
<gene>
    <name evidence="2" type="ORF">GFH48_02435</name>
</gene>
<dbReference type="EMBL" id="CP045643">
    <property type="protein sequence ID" value="QFZ72266.1"/>
    <property type="molecule type" value="Genomic_DNA"/>
</dbReference>
<dbReference type="SUPFAM" id="SSF51182">
    <property type="entry name" value="RmlC-like cupins"/>
    <property type="match status" value="1"/>
</dbReference>
<evidence type="ECO:0000313" key="2">
    <source>
        <dbReference type="EMBL" id="QFZ72266.1"/>
    </source>
</evidence>
<sequence length="173" mass="19117">MSLVMPQMDPDDPRWTKRGSIHVPAGEGITKWISDNVYTVKVHTDMTDGQLGFVEADVPPGAGPVAHVHNRNSEAFYLLDGELEFLNGDEKLTARSGDFIYVPPGIRHRFLNKSVRHAKMLFLFTPGGPEALFMRGDEPIPGVPAPLWDGERFAQYGESLSDLDIDSPVMPEG</sequence>
<dbReference type="AlphaFoldDB" id="A0A5Q0L6C8"/>
<dbReference type="InterPro" id="IPR014710">
    <property type="entry name" value="RmlC-like_jellyroll"/>
</dbReference>
<dbReference type="Gene3D" id="2.60.120.10">
    <property type="entry name" value="Jelly Rolls"/>
    <property type="match status" value="1"/>
</dbReference>
<dbReference type="PANTHER" id="PTHR36440">
    <property type="entry name" value="PUTATIVE (AFU_ORTHOLOGUE AFUA_8G07350)-RELATED"/>
    <property type="match status" value="1"/>
</dbReference>
<dbReference type="InterPro" id="IPR011051">
    <property type="entry name" value="RmlC_Cupin_sf"/>
</dbReference>
<reference evidence="2 3" key="1">
    <citation type="submission" date="2019-10" db="EMBL/GenBank/DDBJ databases">
        <title>A novel species.</title>
        <authorList>
            <person name="Gao J."/>
        </authorList>
    </citation>
    <scope>NUCLEOTIDE SEQUENCE [LARGE SCALE GENOMIC DNA]</scope>
    <source>
        <strain evidence="2 3">QMT-28</strain>
    </source>
</reference>
<dbReference type="KEGG" id="sfy:GFH48_02435"/>
<protein>
    <submittedName>
        <fullName evidence="2">Cupin domain-containing protein</fullName>
    </submittedName>
</protein>
<organism evidence="2 3">
    <name type="scientific">Streptomyces fagopyri</name>
    <dbReference type="NCBI Taxonomy" id="2662397"/>
    <lineage>
        <taxon>Bacteria</taxon>
        <taxon>Bacillati</taxon>
        <taxon>Actinomycetota</taxon>
        <taxon>Actinomycetes</taxon>
        <taxon>Kitasatosporales</taxon>
        <taxon>Streptomycetaceae</taxon>
        <taxon>Streptomyces</taxon>
    </lineage>
</organism>
<dbReference type="InterPro" id="IPR053146">
    <property type="entry name" value="QDO-like"/>
</dbReference>
<proteinExistence type="predicted"/>
<dbReference type="Proteomes" id="UP000326179">
    <property type="component" value="Chromosome"/>
</dbReference>
<evidence type="ECO:0000259" key="1">
    <source>
        <dbReference type="Pfam" id="PF07883"/>
    </source>
</evidence>
<dbReference type="InterPro" id="IPR013096">
    <property type="entry name" value="Cupin_2"/>
</dbReference>
<accession>A0A5Q0L6C8</accession>
<dbReference type="PANTHER" id="PTHR36440:SF1">
    <property type="entry name" value="PUTATIVE (AFU_ORTHOLOGUE AFUA_8G07350)-RELATED"/>
    <property type="match status" value="1"/>
</dbReference>
<keyword evidence="3" id="KW-1185">Reference proteome</keyword>
<dbReference type="Pfam" id="PF07883">
    <property type="entry name" value="Cupin_2"/>
    <property type="match status" value="1"/>
</dbReference>
<feature type="domain" description="Cupin type-2" evidence="1">
    <location>
        <begin position="56"/>
        <end position="123"/>
    </location>
</feature>
<evidence type="ECO:0000313" key="3">
    <source>
        <dbReference type="Proteomes" id="UP000326179"/>
    </source>
</evidence>